<proteinExistence type="predicted"/>
<dbReference type="AlphaFoldDB" id="A0A7J6U2S9"/>
<organism evidence="1 2">
    <name type="scientific">Perkinsus olseni</name>
    <name type="common">Perkinsus atlanticus</name>
    <dbReference type="NCBI Taxonomy" id="32597"/>
    <lineage>
        <taxon>Eukaryota</taxon>
        <taxon>Sar</taxon>
        <taxon>Alveolata</taxon>
        <taxon>Perkinsozoa</taxon>
        <taxon>Perkinsea</taxon>
        <taxon>Perkinsida</taxon>
        <taxon>Perkinsidae</taxon>
        <taxon>Perkinsus</taxon>
    </lineage>
</organism>
<gene>
    <name evidence="1" type="ORF">FOZ63_016499</name>
</gene>
<protein>
    <submittedName>
        <fullName evidence="1">Uncharacterized protein</fullName>
    </submittedName>
</protein>
<evidence type="ECO:0000313" key="1">
    <source>
        <dbReference type="EMBL" id="KAF4751705.1"/>
    </source>
</evidence>
<dbReference type="Proteomes" id="UP000553632">
    <property type="component" value="Unassembled WGS sequence"/>
</dbReference>
<accession>A0A7J6U2S9</accession>
<keyword evidence="2" id="KW-1185">Reference proteome</keyword>
<reference evidence="1 2" key="1">
    <citation type="submission" date="2020-04" db="EMBL/GenBank/DDBJ databases">
        <title>Perkinsus olseni comparative genomics.</title>
        <authorList>
            <person name="Bogema D.R."/>
        </authorList>
    </citation>
    <scope>NUCLEOTIDE SEQUENCE [LARGE SCALE GENOMIC DNA]</scope>
    <source>
        <strain evidence="1 2">ATCC PRA-207</strain>
    </source>
</reference>
<name>A0A7J6U2S9_PEROL</name>
<sequence length="125" mass="14485">MEFGHSKEVIKWLKEKNGGRQLSYKDDPWNLSFNAARDWPVEALVRDLGREETFELLSEVVSMEYMHTLTRRVSNNELRYDLIAYMWHKAVVADIPLGRIPTLDVCIALKGQLDLLGEVAIDCYK</sequence>
<evidence type="ECO:0000313" key="2">
    <source>
        <dbReference type="Proteomes" id="UP000553632"/>
    </source>
</evidence>
<comment type="caution">
    <text evidence="1">The sequence shown here is derived from an EMBL/GenBank/DDBJ whole genome shotgun (WGS) entry which is preliminary data.</text>
</comment>
<dbReference type="EMBL" id="JABANO010006501">
    <property type="protein sequence ID" value="KAF4751705.1"/>
    <property type="molecule type" value="Genomic_DNA"/>
</dbReference>